<proteinExistence type="predicted"/>
<reference evidence="1" key="1">
    <citation type="submission" date="2011-10" db="EMBL/GenBank/DDBJ databases">
        <title>The Genome Sequence of Oxalobacter formigenes HOxBLS.</title>
        <authorList>
            <consortium name="The Broad Institute Genome Sequencing Platform"/>
            <person name="Earl A."/>
            <person name="Ward D."/>
            <person name="Feldgarden M."/>
            <person name="Gevers D."/>
            <person name="Allison M.J."/>
            <person name="Humphrey S."/>
            <person name="Young S.K."/>
            <person name="Zeng Q."/>
            <person name="Gargeya S."/>
            <person name="Fitzgerald M."/>
            <person name="Haas B."/>
            <person name="Abouelleil A."/>
            <person name="Alvarado L."/>
            <person name="Arachchi H.M."/>
            <person name="Berlin A."/>
            <person name="Brown A."/>
            <person name="Chapman S.B."/>
            <person name="Chen Z."/>
            <person name="Dunbar C."/>
            <person name="Freedman E."/>
            <person name="Gearin G."/>
            <person name="Goldberg J."/>
            <person name="Griggs A."/>
            <person name="Gujja S."/>
            <person name="Heiman D."/>
            <person name="Howarth C."/>
            <person name="Larson L."/>
            <person name="Lui A."/>
            <person name="MacDonald P.J.P."/>
            <person name="Montmayeur A."/>
            <person name="Murphy C."/>
            <person name="Neiman D."/>
            <person name="Pearson M."/>
            <person name="Priest M."/>
            <person name="Roberts A."/>
            <person name="Saif S."/>
            <person name="Shea T."/>
            <person name="Shenoy N."/>
            <person name="Sisk P."/>
            <person name="Stolte C."/>
            <person name="Sykes S."/>
            <person name="Wortman J."/>
            <person name="Nusbaum C."/>
            <person name="Birren B."/>
        </authorList>
    </citation>
    <scope>NUCLEOTIDE SEQUENCE [LARGE SCALE GENOMIC DNA]</scope>
    <source>
        <strain evidence="1">HOxBLS</strain>
    </source>
</reference>
<protein>
    <submittedName>
        <fullName evidence="1">Uncharacterized protein</fullName>
    </submittedName>
</protein>
<comment type="caution">
    <text evidence="1">The sequence shown here is derived from an EMBL/GenBank/DDBJ whole genome shotgun (WGS) entry which is preliminary data.</text>
</comment>
<evidence type="ECO:0000313" key="1">
    <source>
        <dbReference type="EMBL" id="EEO27181.1"/>
    </source>
</evidence>
<organism evidence="1 2">
    <name type="scientific">Oxalobacter paraformigenes</name>
    <dbReference type="NCBI Taxonomy" id="556268"/>
    <lineage>
        <taxon>Bacteria</taxon>
        <taxon>Pseudomonadati</taxon>
        <taxon>Pseudomonadota</taxon>
        <taxon>Betaproteobacteria</taxon>
        <taxon>Burkholderiales</taxon>
        <taxon>Oxalobacteraceae</taxon>
        <taxon>Oxalobacter</taxon>
    </lineage>
</organism>
<name>C3X1U5_9BURK</name>
<gene>
    <name evidence="1" type="ORF">OFAG_00334</name>
</gene>
<dbReference type="EMBL" id="ACDP02000029">
    <property type="protein sequence ID" value="EEO27181.1"/>
    <property type="molecule type" value="Genomic_DNA"/>
</dbReference>
<dbReference type="AlphaFoldDB" id="C3X1U5"/>
<dbReference type="RefSeq" id="WP_005876067.1">
    <property type="nucleotide sequence ID" value="NZ_CABMNL010000001.1"/>
</dbReference>
<accession>C3X1U5</accession>
<keyword evidence="2" id="KW-1185">Reference proteome</keyword>
<sequence>MKSKDIVIEAKNLDRGKKFRIMRMSAWDAAVWAERAISGMVNAGVDILGEIEKAPSVAALADIGMLHLARIERSEREDLGRQLLDCCRLVYNAKGDTREIFPEDIEEALTIFRLKTEAFSLMISHFIGGGGSIST</sequence>
<dbReference type="HOGENOM" id="CLU_145194_0_0_4"/>
<dbReference type="eggNOG" id="ENOG5031T0P">
    <property type="taxonomic scope" value="Bacteria"/>
</dbReference>
<evidence type="ECO:0000313" key="2">
    <source>
        <dbReference type="Proteomes" id="UP000003973"/>
    </source>
</evidence>
<dbReference type="Proteomes" id="UP000003973">
    <property type="component" value="Unassembled WGS sequence"/>
</dbReference>